<dbReference type="GO" id="GO:0000972">
    <property type="term" value="P:transcription-dependent tethering of RNA polymerase II gene DNA at nuclear periphery"/>
    <property type="evidence" value="ECO:0007669"/>
    <property type="project" value="TreeGrafter"/>
</dbReference>
<name>A0A397IRZ4_9GLOM</name>
<evidence type="ECO:0008006" key="9">
    <source>
        <dbReference type="Google" id="ProtNLM"/>
    </source>
</evidence>
<comment type="caution">
    <text evidence="7">The sequence shown here is derived from an EMBL/GenBank/DDBJ whole genome shotgun (WGS) entry which is preliminary data.</text>
</comment>
<dbReference type="InterPro" id="IPR042538">
    <property type="entry name" value="Nucleoporin_Nup155_C_3"/>
</dbReference>
<evidence type="ECO:0000256" key="4">
    <source>
        <dbReference type="ARBA" id="ARBA00023242"/>
    </source>
</evidence>
<evidence type="ECO:0000256" key="3">
    <source>
        <dbReference type="ARBA" id="ARBA00022448"/>
    </source>
</evidence>
<evidence type="ECO:0000259" key="5">
    <source>
        <dbReference type="Pfam" id="PF03177"/>
    </source>
</evidence>
<evidence type="ECO:0000313" key="7">
    <source>
        <dbReference type="EMBL" id="RHZ75733.1"/>
    </source>
</evidence>
<organism evidence="7 8">
    <name type="scientific">Diversispora epigaea</name>
    <dbReference type="NCBI Taxonomy" id="1348612"/>
    <lineage>
        <taxon>Eukaryota</taxon>
        <taxon>Fungi</taxon>
        <taxon>Fungi incertae sedis</taxon>
        <taxon>Mucoromycota</taxon>
        <taxon>Glomeromycotina</taxon>
        <taxon>Glomeromycetes</taxon>
        <taxon>Diversisporales</taxon>
        <taxon>Diversisporaceae</taxon>
        <taxon>Diversispora</taxon>
    </lineage>
</organism>
<dbReference type="Gene3D" id="1.25.40.450">
    <property type="entry name" value="Nucleoporin, helical domain, N-terminal subdomain"/>
    <property type="match status" value="1"/>
</dbReference>
<dbReference type="InterPro" id="IPR042537">
    <property type="entry name" value="Nucleoporin_Nup155_C_2"/>
</dbReference>
<dbReference type="OrthoDB" id="338970at2759"/>
<dbReference type="PANTHER" id="PTHR10350:SF6">
    <property type="entry name" value="NUCLEAR PORE COMPLEX PROTEIN NUP155"/>
    <property type="match status" value="1"/>
</dbReference>
<dbReference type="InterPro" id="IPR004870">
    <property type="entry name" value="Nucleoporin_Nup155"/>
</dbReference>
<sequence length="1193" mass="137490">MTTREEIVSSKVNIDNRFLNLLFRQSADRNQDRYKEVIPETLPFKQIKETPLPTRLREILESSQRNIHVDLGCLPYINSVYFIVNDNLFIWDYEKGNGDSAIAHIDVHPLQDQYIKRVGLVKSRPDRFIDNAQYVLVIATDKAIYVFGFSSTPQGVVFHDMSSERYRTDYSKKDIGPIIGTEEGRIFLIDAGELCELLYEDEGWFSKACRLQDISASSFNQYFRWANPYSSGFKSITIDDTRRMLYACSSTHIEAYYIPKGGASPRAIGKYSISDDKSILKGEFVSLHSMLNTDSPYFWLIATTSTGQRGYFTCYIGNRGYNWWLSTESATTLKTKEPIGLYLLEVHDPPQTSLSQGFQPNKSEFYKFRYFHGIFFALRRVGSSYMLTTTIPNHGSMFRRFIQNQEPLFSEHSHTYNIPNIFDIQEIYQNLYDPKKSDEYSNELINQFDYPPRKFILYTLNGILIWVKQRPVDHLYNMLKRNMSRDLLKSFIDNYGPEQISTMALLLAEPESHAFIQNFGVSYNTLFEGFSFCLSRILRPIWRQKILKLNPDNTNPDRRDSSVPEQILRDTTMRLAKLRGFCDRHPMYKSSPHIIGDTTTTPSVTLSSLYDLLVNLSDAIEFVLLMIEYNLSETIASISKGSQQIVFHSTFEQLITSQQVRSSWHDLVLAIIRRESGPRVDNLSRNLERRCPTFCNAAETKMYQGYEALQKAKKNDDEHTTREALRNSLKLFCECIDILTYGTLNNLCLEYNNFGFYEGSIELLLKAAQSFDLAPEKRNSILDLVIDTLRDAGVFVDGVQRNAQSYNPVLQKALNLGTSLNDKTFLFAVYDEFLKADSIPQLFTPPAPYLEDYLDSSGDLMSPISRKKMDLYCDFCITHNQFLKAAIVKEHIAKNSGNDVGLQDRLHYLSHAVGQAESAKEISETTEVIETLNRIRKELKIAKIQYEIFIAIDNMNNVKYNNIMASTGKPDKSHVLTLLNQQLFDGETLLREFAIPFDLVESELSIVHAIEVNPRRIDIDNIWAKIIRKASQRAIETGSIQPIADIILESARKFYPHDLRVFPLSTIVRLVATYLIDNRINEPYFITRILRQANVAYGDLFNTYHQLYTNRVEPFNNSQPGGGMELLFNELAYVLNQWIKSADERYDIVSRSIHGYISEYLTTVSHFAYGQDLAHEFLEIQRKLEAFSTNMFE</sequence>
<evidence type="ECO:0000256" key="1">
    <source>
        <dbReference type="ARBA" id="ARBA00004123"/>
    </source>
</evidence>
<keyword evidence="4" id="KW-0539">Nucleus</keyword>
<dbReference type="Gene3D" id="1.25.40.440">
    <property type="entry name" value="Nucleoporin, helical domain, central subdomain"/>
    <property type="match status" value="1"/>
</dbReference>
<evidence type="ECO:0000313" key="8">
    <source>
        <dbReference type="Proteomes" id="UP000266861"/>
    </source>
</evidence>
<dbReference type="STRING" id="1348612.A0A397IRZ4"/>
<feature type="domain" description="Nucleoporin Nup133/Nup155-like C-terminal" evidence="5">
    <location>
        <begin position="526"/>
        <end position="1148"/>
    </location>
</feature>
<accession>A0A397IRZ4</accession>
<dbReference type="GO" id="GO:0036228">
    <property type="term" value="P:protein localization to nuclear inner membrane"/>
    <property type="evidence" value="ECO:0007669"/>
    <property type="project" value="TreeGrafter"/>
</dbReference>
<gene>
    <name evidence="7" type="ORF">Glove_209g86</name>
</gene>
<dbReference type="Gene3D" id="1.20.120.1880">
    <property type="entry name" value="Nucleoporin, helical C-terminal domain"/>
    <property type="match status" value="1"/>
</dbReference>
<dbReference type="GO" id="GO:0044611">
    <property type="term" value="C:nuclear pore inner ring"/>
    <property type="evidence" value="ECO:0007669"/>
    <property type="project" value="TreeGrafter"/>
</dbReference>
<keyword evidence="8" id="KW-1185">Reference proteome</keyword>
<dbReference type="AlphaFoldDB" id="A0A397IRZ4"/>
<dbReference type="PANTHER" id="PTHR10350">
    <property type="entry name" value="NUCLEAR PORE COMPLEX PROTEIN NUP155"/>
    <property type="match status" value="1"/>
</dbReference>
<keyword evidence="3" id="KW-0813">Transport</keyword>
<comment type="similarity">
    <text evidence="2">Belongs to the non-repetitive/WGA-negative nucleoporin family.</text>
</comment>
<evidence type="ECO:0000259" key="6">
    <source>
        <dbReference type="Pfam" id="PF08801"/>
    </source>
</evidence>
<dbReference type="Gene3D" id="1.20.58.1780">
    <property type="match status" value="2"/>
</dbReference>
<dbReference type="GO" id="GO:0017056">
    <property type="term" value="F:structural constituent of nuclear pore"/>
    <property type="evidence" value="ECO:0007669"/>
    <property type="project" value="InterPro"/>
</dbReference>
<dbReference type="InterPro" id="IPR042533">
    <property type="entry name" value="Nucleoporin_Nup155_C_1"/>
</dbReference>
<feature type="domain" description="Nucleoporin Nup133/Nup155-like N-terminal" evidence="6">
    <location>
        <begin position="45"/>
        <end position="465"/>
    </location>
</feature>
<protein>
    <recommendedName>
        <fullName evidence="9">Nucleoporin Nup133/Nup155-like N-terminal domain-containing protein</fullName>
    </recommendedName>
</protein>
<dbReference type="GO" id="GO:0006606">
    <property type="term" value="P:protein import into nucleus"/>
    <property type="evidence" value="ECO:0007669"/>
    <property type="project" value="TreeGrafter"/>
</dbReference>
<dbReference type="Pfam" id="PF03177">
    <property type="entry name" value="Nucleoporin_C"/>
    <property type="match status" value="1"/>
</dbReference>
<reference evidence="7 8" key="1">
    <citation type="submission" date="2018-08" db="EMBL/GenBank/DDBJ databases">
        <title>Genome and evolution of the arbuscular mycorrhizal fungus Diversispora epigaea (formerly Glomus versiforme) and its bacterial endosymbionts.</title>
        <authorList>
            <person name="Sun X."/>
            <person name="Fei Z."/>
            <person name="Harrison M."/>
        </authorList>
    </citation>
    <scope>NUCLEOTIDE SEQUENCE [LARGE SCALE GENOMIC DNA]</scope>
    <source>
        <strain evidence="7 8">IT104</strain>
    </source>
</reference>
<dbReference type="EMBL" id="PQFF01000196">
    <property type="protein sequence ID" value="RHZ75733.1"/>
    <property type="molecule type" value="Genomic_DNA"/>
</dbReference>
<dbReference type="Proteomes" id="UP000266861">
    <property type="component" value="Unassembled WGS sequence"/>
</dbReference>
<dbReference type="Pfam" id="PF08801">
    <property type="entry name" value="Nucleoporin_N"/>
    <property type="match status" value="1"/>
</dbReference>
<comment type="subcellular location">
    <subcellularLocation>
        <location evidence="1">Nucleus</location>
    </subcellularLocation>
</comment>
<evidence type="ECO:0000256" key="2">
    <source>
        <dbReference type="ARBA" id="ARBA00007373"/>
    </source>
</evidence>
<dbReference type="GO" id="GO:0006405">
    <property type="term" value="P:RNA export from nucleus"/>
    <property type="evidence" value="ECO:0007669"/>
    <property type="project" value="TreeGrafter"/>
</dbReference>
<proteinExistence type="inferred from homology"/>
<dbReference type="InterPro" id="IPR007187">
    <property type="entry name" value="Nucleoporin_Nup133/Nup155_C"/>
</dbReference>
<dbReference type="InterPro" id="IPR014908">
    <property type="entry name" value="Nucleoporin_Nup133/Nup155_N"/>
</dbReference>